<feature type="region of interest" description="Disordered" evidence="1">
    <location>
        <begin position="847"/>
        <end position="1491"/>
    </location>
</feature>
<feature type="compositionally biased region" description="Low complexity" evidence="1">
    <location>
        <begin position="92"/>
        <end position="102"/>
    </location>
</feature>
<feature type="compositionally biased region" description="Acidic residues" evidence="1">
    <location>
        <begin position="59"/>
        <end position="73"/>
    </location>
</feature>
<feature type="compositionally biased region" description="Low complexity" evidence="1">
    <location>
        <begin position="172"/>
        <end position="182"/>
    </location>
</feature>
<evidence type="ECO:0000256" key="1">
    <source>
        <dbReference type="SAM" id="MobiDB-lite"/>
    </source>
</evidence>
<evidence type="ECO:0000313" key="3">
    <source>
        <dbReference type="Proteomes" id="UP001149165"/>
    </source>
</evidence>
<feature type="region of interest" description="Disordered" evidence="1">
    <location>
        <begin position="1"/>
        <end position="533"/>
    </location>
</feature>
<organism evidence="2 3">
    <name type="scientific">Penicillium angulare</name>
    <dbReference type="NCBI Taxonomy" id="116970"/>
    <lineage>
        <taxon>Eukaryota</taxon>
        <taxon>Fungi</taxon>
        <taxon>Dikarya</taxon>
        <taxon>Ascomycota</taxon>
        <taxon>Pezizomycotina</taxon>
        <taxon>Eurotiomycetes</taxon>
        <taxon>Eurotiomycetidae</taxon>
        <taxon>Eurotiales</taxon>
        <taxon>Aspergillaceae</taxon>
        <taxon>Penicillium</taxon>
    </lineage>
</organism>
<feature type="compositionally biased region" description="Polar residues" evidence="1">
    <location>
        <begin position="1137"/>
        <end position="1147"/>
    </location>
</feature>
<accession>A0A9W9KR62</accession>
<feature type="compositionally biased region" description="Polar residues" evidence="1">
    <location>
        <begin position="1372"/>
        <end position="1381"/>
    </location>
</feature>
<feature type="compositionally biased region" description="Polar residues" evidence="1">
    <location>
        <begin position="1203"/>
        <end position="1220"/>
    </location>
</feature>
<dbReference type="OrthoDB" id="5151921at2759"/>
<evidence type="ECO:0000313" key="2">
    <source>
        <dbReference type="EMBL" id="KAJ5116342.1"/>
    </source>
</evidence>
<feature type="region of interest" description="Disordered" evidence="1">
    <location>
        <begin position="763"/>
        <end position="828"/>
    </location>
</feature>
<feature type="compositionally biased region" description="Polar residues" evidence="1">
    <location>
        <begin position="763"/>
        <end position="772"/>
    </location>
</feature>
<comment type="caution">
    <text evidence="2">The sequence shown here is derived from an EMBL/GenBank/DDBJ whole genome shotgun (WGS) entry which is preliminary data.</text>
</comment>
<proteinExistence type="predicted"/>
<protein>
    <submittedName>
        <fullName evidence="2">Uncharacterized protein</fullName>
    </submittedName>
</protein>
<feature type="compositionally biased region" description="Basic and acidic residues" evidence="1">
    <location>
        <begin position="1180"/>
        <end position="1194"/>
    </location>
</feature>
<feature type="region of interest" description="Disordered" evidence="1">
    <location>
        <begin position="616"/>
        <end position="671"/>
    </location>
</feature>
<keyword evidence="3" id="KW-1185">Reference proteome</keyword>
<feature type="compositionally biased region" description="Polar residues" evidence="1">
    <location>
        <begin position="153"/>
        <end position="171"/>
    </location>
</feature>
<feature type="compositionally biased region" description="Polar residues" evidence="1">
    <location>
        <begin position="642"/>
        <end position="658"/>
    </location>
</feature>
<feature type="compositionally biased region" description="Polar residues" evidence="1">
    <location>
        <begin position="785"/>
        <end position="814"/>
    </location>
</feature>
<feature type="compositionally biased region" description="Basic and acidic residues" evidence="1">
    <location>
        <begin position="815"/>
        <end position="825"/>
    </location>
</feature>
<feature type="compositionally biased region" description="Polar residues" evidence="1">
    <location>
        <begin position="239"/>
        <end position="252"/>
    </location>
</feature>
<feature type="compositionally biased region" description="Polar residues" evidence="1">
    <location>
        <begin position="716"/>
        <end position="734"/>
    </location>
</feature>
<dbReference type="Proteomes" id="UP001149165">
    <property type="component" value="Unassembled WGS sequence"/>
</dbReference>
<feature type="compositionally biased region" description="Polar residues" evidence="1">
    <location>
        <begin position="1241"/>
        <end position="1259"/>
    </location>
</feature>
<feature type="compositionally biased region" description="Polar residues" evidence="1">
    <location>
        <begin position="463"/>
        <end position="473"/>
    </location>
</feature>
<feature type="region of interest" description="Disordered" evidence="1">
    <location>
        <begin position="708"/>
        <end position="750"/>
    </location>
</feature>
<dbReference type="EMBL" id="JAPQKH010000001">
    <property type="protein sequence ID" value="KAJ5116342.1"/>
    <property type="molecule type" value="Genomic_DNA"/>
</dbReference>
<feature type="compositionally biased region" description="Basic and acidic residues" evidence="1">
    <location>
        <begin position="351"/>
        <end position="373"/>
    </location>
</feature>
<feature type="compositionally biased region" description="Polar residues" evidence="1">
    <location>
        <begin position="198"/>
        <end position="216"/>
    </location>
</feature>
<sequence length="1491" mass="160213">MANPNIPGQGRVGQNLPSPPNASSPASGGSTPISFRANVNRAKTKRWVDAKKYTYDGGDWGDEDDEDEEEEEQYPAPAAVPRPSYANQRIGSSSELSSRRLSGIVGAENEPRANPTTDSSAGAPPQVAQTTPAVGLPDIKRMSSFGTDFLGGDSTSQPVHESQEPTLQHNPSQASQASTTSQGFTSVVHQAFDVPETPDSTTGSVARSNSDGTSVISPIMGSRGSYEDRTPTILEEPAESSTPTAGSNNSSPFIPGHRRDLSLPERDNSPSKQPIITEHDAPSGGQAELSTVTPGQTELPKESPQEASPDTPGKDFVAPLKFGERKQSEQSGPAGYRGNIPIITTPNVNDSPHDANSDQLREEIMRSLSRENSQEPEEIPQTQTENIKPESIPNQYEKYWDGPTGPGLDEAPRTLVSESHPDWTASHPLGSQDPYAATQPINEPAAVADQTSQKPRLGRRFSWESSASANDPDTQAPPAGVAPVTSQVEDDHAARAPEAVDEQLPSYDSEGSGSQRIEKPRLSIVPPIPESSSPPVQIMGPADGPNNENNAVDTSAVGTGTVDEQKLQSFRSILNLTTPNQRIKAFDNTRDQFATINTGLNRWLQITIHENPEHAETVQSAQNTSAIPRSSPSRTRFPKLTSLGNLGTPTDGTPTSASHLRRPSGNIGTIMNKSNVEQRGKDLLHTAGTFGGKAGEAAKGLFAKGRSKFRAGGDKGQSSTSRSRSLHFNFSSEPNGSQGNSSSRNSINLGSLPVFKFGQNKNASSAQTNANGERNDEPSGKRLKSTGSMDISRLQINPDDTSNRAVSQPLPMSSDQERLRKETARKSGIVGDLEQEMIAALGLSPVKAQPDSPVKADLASPSNEVAGRSLDQTGPPPPSKDEIVPIPVKVSGDNHRLSKEKSLPVLPTQEMGVSSSLEPAEAEIPEPAAETTQTAFTSIRPVVEIEPSSPPRTPTKENAPEDAPPPTLPKDPAHLKAGKSGHTARQPSVSTLGIEDRQITDEADEEFNNTPPSPIQPPSPEAAEPEPEPQPEPNPVYDKPLPEAQASASSLPSTEENTTGFEHIFPPRPSTSAQVLDAKRKSISGLPPSTPNFQSPLRNEVRYSPATRSSMLSFGSWGRQSNNTRPPTPANDLSMRVESNSSAQNGESKMEKLKGFGRRRRASVGDLLTGIQGGFQGLQEKIHQPEPQEKEKEKGHQRKRTFNRISSLFTRSDPQPLENTKVTHRKPMPTTSEDKDLPSHPSANRSWAPVSQNGHQGTNGDKDLPEPPSDGFTPAPRLSSEAIPRHRASIDVPPTASPSALASGRFYSSASSGDSLPAAQHTRVKSMPLTTQISHPLSPIPHSDSDNSGSPRSEGDGLETRLNEDDHRANETAHNGLSNMPVQHWASQLPADNEYEYQESTQPSLKPSHDIRSRKPHNAELPTTEHLEPRNIAVSGMSNVTLSEHPHRDETQALTRNSEPVELALRDDSSDDEIVMSPTAYPGQEWMPMNC</sequence>
<name>A0A9W9KR62_9EURO</name>
<feature type="compositionally biased region" description="Pro residues" evidence="1">
    <location>
        <begin position="1011"/>
        <end position="1020"/>
    </location>
</feature>
<feature type="compositionally biased region" description="Low complexity" evidence="1">
    <location>
        <begin position="735"/>
        <end position="748"/>
    </location>
</feature>
<feature type="compositionally biased region" description="Low complexity" evidence="1">
    <location>
        <begin position="925"/>
        <end position="935"/>
    </location>
</feature>
<feature type="compositionally biased region" description="Basic and acidic residues" evidence="1">
    <location>
        <begin position="1353"/>
        <end position="1371"/>
    </location>
</feature>
<reference evidence="2" key="2">
    <citation type="journal article" date="2023" name="IMA Fungus">
        <title>Comparative genomic study of the Penicillium genus elucidates a diverse pangenome and 15 lateral gene transfer events.</title>
        <authorList>
            <person name="Petersen C."/>
            <person name="Sorensen T."/>
            <person name="Nielsen M.R."/>
            <person name="Sondergaard T.E."/>
            <person name="Sorensen J.L."/>
            <person name="Fitzpatrick D.A."/>
            <person name="Frisvad J.C."/>
            <person name="Nielsen K.L."/>
        </authorList>
    </citation>
    <scope>NUCLEOTIDE SEQUENCE</scope>
    <source>
        <strain evidence="2">IBT 30069</strain>
    </source>
</reference>
<feature type="compositionally biased region" description="Basic and acidic residues" evidence="1">
    <location>
        <begin position="892"/>
        <end position="902"/>
    </location>
</feature>
<feature type="compositionally biased region" description="Polar residues" evidence="1">
    <location>
        <begin position="1046"/>
        <end position="1060"/>
    </location>
</feature>
<reference evidence="2" key="1">
    <citation type="submission" date="2022-11" db="EMBL/GenBank/DDBJ databases">
        <authorList>
            <person name="Petersen C."/>
        </authorList>
    </citation>
    <scope>NUCLEOTIDE SEQUENCE</scope>
    <source>
        <strain evidence="2">IBT 30069</strain>
    </source>
</reference>
<gene>
    <name evidence="2" type="ORF">N7456_000690</name>
</gene>
<feature type="compositionally biased region" description="Basic and acidic residues" evidence="1">
    <location>
        <begin position="257"/>
        <end position="269"/>
    </location>
</feature>
<feature type="compositionally biased region" description="Polar residues" evidence="1">
    <location>
        <begin position="617"/>
        <end position="634"/>
    </location>
</feature>
<feature type="compositionally biased region" description="Low complexity" evidence="1">
    <location>
        <begin position="23"/>
        <end position="32"/>
    </location>
</feature>
<feature type="compositionally biased region" description="Polar residues" evidence="1">
    <location>
        <begin position="1106"/>
        <end position="1125"/>
    </location>
</feature>